<dbReference type="AlphaFoldDB" id="A0A267EJ70"/>
<comment type="caution">
    <text evidence="6">The sequence shown here is derived from an EMBL/GenBank/DDBJ whole genome shotgun (WGS) entry which is preliminary data.</text>
</comment>
<dbReference type="InterPro" id="IPR010736">
    <property type="entry name" value="SHIPPO-rpt"/>
</dbReference>
<keyword evidence="3" id="KW-0963">Cytoplasm</keyword>
<dbReference type="GO" id="GO:0001940">
    <property type="term" value="C:male pronucleus"/>
    <property type="evidence" value="ECO:0007669"/>
    <property type="project" value="TreeGrafter"/>
</dbReference>
<dbReference type="EMBL" id="NIVC01000616">
    <property type="protein sequence ID" value="PAA79815.1"/>
    <property type="molecule type" value="Genomic_DNA"/>
</dbReference>
<keyword evidence="4" id="KW-0539">Nucleus</keyword>
<dbReference type="Proteomes" id="UP000215902">
    <property type="component" value="Unassembled WGS sequence"/>
</dbReference>
<evidence type="ECO:0000256" key="3">
    <source>
        <dbReference type="ARBA" id="ARBA00022490"/>
    </source>
</evidence>
<evidence type="ECO:0000256" key="2">
    <source>
        <dbReference type="ARBA" id="ARBA00004496"/>
    </source>
</evidence>
<gene>
    <name evidence="7" type="ORF">BOX15_Mlig011075g1</name>
    <name evidence="8" type="ORF">BOX15_Mlig011075g2</name>
    <name evidence="6" type="ORF">BOX15_Mlig027303g2</name>
</gene>
<accession>A0A267EJ70</accession>
<dbReference type="GO" id="GO:0044727">
    <property type="term" value="P:epigenetic programing of male pronucleus"/>
    <property type="evidence" value="ECO:0007669"/>
    <property type="project" value="TreeGrafter"/>
</dbReference>
<name>A0A267EJ70_9PLAT</name>
<organism evidence="6 9">
    <name type="scientific">Macrostomum lignano</name>
    <dbReference type="NCBI Taxonomy" id="282301"/>
    <lineage>
        <taxon>Eukaryota</taxon>
        <taxon>Metazoa</taxon>
        <taxon>Spiralia</taxon>
        <taxon>Lophotrochozoa</taxon>
        <taxon>Platyhelminthes</taxon>
        <taxon>Rhabditophora</taxon>
        <taxon>Macrostomorpha</taxon>
        <taxon>Macrostomida</taxon>
        <taxon>Macrostomidae</taxon>
        <taxon>Macrostomum</taxon>
    </lineage>
</organism>
<dbReference type="Pfam" id="PF07004">
    <property type="entry name" value="SHIPPO-rpt"/>
    <property type="match status" value="1"/>
</dbReference>
<dbReference type="PANTHER" id="PTHR35678:SF1">
    <property type="entry name" value="PROTEIN STPG4"/>
    <property type="match status" value="1"/>
</dbReference>
<dbReference type="GO" id="GO:0005737">
    <property type="term" value="C:cytoplasm"/>
    <property type="evidence" value="ECO:0007669"/>
    <property type="project" value="UniProtKB-SubCell"/>
</dbReference>
<evidence type="ECO:0000313" key="7">
    <source>
        <dbReference type="EMBL" id="PAA73315.1"/>
    </source>
</evidence>
<dbReference type="PANTHER" id="PTHR35678">
    <property type="entry name" value="PROTEIN STPG4"/>
    <property type="match status" value="1"/>
</dbReference>
<dbReference type="GO" id="GO:0003682">
    <property type="term" value="F:chromatin binding"/>
    <property type="evidence" value="ECO:0007669"/>
    <property type="project" value="TreeGrafter"/>
</dbReference>
<dbReference type="EMBL" id="NIVC01002108">
    <property type="protein sequence ID" value="PAA60822.1"/>
    <property type="molecule type" value="Genomic_DNA"/>
</dbReference>
<feature type="compositionally biased region" description="Polar residues" evidence="5">
    <location>
        <begin position="188"/>
        <end position="200"/>
    </location>
</feature>
<feature type="region of interest" description="Disordered" evidence="5">
    <location>
        <begin position="1"/>
        <end position="30"/>
    </location>
</feature>
<sequence length="251" mass="28218">MSQLEALPTERRQHQPRVLPPAPLNDWDRYKPTDRSAWWRDQLNRYPAVGQYEPREVSSIQRVNYPSSTFKSSGRQRNLEAATGLGGGGGSGVPPGAYSHRSFTDEMSKDIRSYGFRNSKKSSLDALTEGLVDRQLSNLTPGQYNVETYHSIRVDPEPARGSCFKSRSRRVIKEFEPREGPPPGAYDSSRSTLSQQGVRSSFRSSCPRFVSSYNKVPAPGSYDKSYQTPMSAGMMRMGRQHGLFFSTAFYP</sequence>
<dbReference type="GO" id="GO:0042393">
    <property type="term" value="F:histone binding"/>
    <property type="evidence" value="ECO:0007669"/>
    <property type="project" value="TreeGrafter"/>
</dbReference>
<dbReference type="GO" id="GO:0042585">
    <property type="term" value="C:germinal vesicle"/>
    <property type="evidence" value="ECO:0007669"/>
    <property type="project" value="TreeGrafter"/>
</dbReference>
<protein>
    <submittedName>
        <fullName evidence="6">Uncharacterized protein</fullName>
    </submittedName>
</protein>
<dbReference type="EMBL" id="NIVC01001020">
    <property type="protein sequence ID" value="PAA73315.1"/>
    <property type="molecule type" value="Genomic_DNA"/>
</dbReference>
<evidence type="ECO:0000313" key="8">
    <source>
        <dbReference type="EMBL" id="PAA79815.1"/>
    </source>
</evidence>
<feature type="region of interest" description="Disordered" evidence="5">
    <location>
        <begin position="172"/>
        <end position="200"/>
    </location>
</feature>
<evidence type="ECO:0000256" key="4">
    <source>
        <dbReference type="ARBA" id="ARBA00023242"/>
    </source>
</evidence>
<reference evidence="6 9" key="1">
    <citation type="submission" date="2017-06" db="EMBL/GenBank/DDBJ databases">
        <title>A platform for efficient transgenesis in Macrostomum lignano, a flatworm model organism for stem cell research.</title>
        <authorList>
            <person name="Berezikov E."/>
        </authorList>
    </citation>
    <scope>NUCLEOTIDE SEQUENCE [LARGE SCALE GENOMIC DNA]</scope>
    <source>
        <strain evidence="6">DV1</strain>
        <tissue evidence="6">Whole organism</tissue>
    </source>
</reference>
<evidence type="ECO:0000256" key="1">
    <source>
        <dbReference type="ARBA" id="ARBA00004123"/>
    </source>
</evidence>
<dbReference type="OrthoDB" id="6228811at2759"/>
<evidence type="ECO:0000313" key="9">
    <source>
        <dbReference type="Proteomes" id="UP000215902"/>
    </source>
</evidence>
<keyword evidence="9" id="KW-1185">Reference proteome</keyword>
<proteinExistence type="predicted"/>
<evidence type="ECO:0000256" key="5">
    <source>
        <dbReference type="SAM" id="MobiDB-lite"/>
    </source>
</evidence>
<dbReference type="GO" id="GO:0001939">
    <property type="term" value="C:female pronucleus"/>
    <property type="evidence" value="ECO:0007669"/>
    <property type="project" value="TreeGrafter"/>
</dbReference>
<evidence type="ECO:0000313" key="6">
    <source>
        <dbReference type="EMBL" id="PAA60822.1"/>
    </source>
</evidence>
<comment type="subcellular location">
    <subcellularLocation>
        <location evidence="2">Cytoplasm</location>
    </subcellularLocation>
    <subcellularLocation>
        <location evidence="1">Nucleus</location>
    </subcellularLocation>
</comment>